<name>A0A328PIR1_9EURY</name>
<reference evidence="1 2" key="1">
    <citation type="submission" date="2018-06" db="EMBL/GenBank/DDBJ databases">
        <title>Draft genome sequence of hyperthermophilic methanogen Methanothermobacter tenebrarum sp. MCM-B 1447.</title>
        <authorList>
            <person name="Pore S.D."/>
            <person name="Dagar S."/>
            <person name="Dhakephalkar P.K."/>
        </authorList>
    </citation>
    <scope>NUCLEOTIDE SEQUENCE [LARGE SCALE GENOMIC DNA]</scope>
    <source>
        <strain evidence="1 2">MCM B 1447</strain>
    </source>
</reference>
<organism evidence="1 2">
    <name type="scientific">Methanothermobacter tenebrarum</name>
    <dbReference type="NCBI Taxonomy" id="680118"/>
    <lineage>
        <taxon>Archaea</taxon>
        <taxon>Methanobacteriati</taxon>
        <taxon>Methanobacteriota</taxon>
        <taxon>Methanomada group</taxon>
        <taxon>Methanobacteria</taxon>
        <taxon>Methanobacteriales</taxon>
        <taxon>Methanobacteriaceae</taxon>
        <taxon>Methanothermobacter</taxon>
    </lineage>
</organism>
<sequence>MIVGVDLAAKEKNRTGIAIISNKEVEAFEVSSDDEILDVIVDADLLVFDAPLSLPAGRCCLERECECSKFGHFRKSDLKIRKYGKVLPLTFPHIKMLTYRGIRLKNILESLNPNSLIIETHPSTARKLINLSRISSIFKIEWDELSPHESDAIIAAVTGYFYLKGECIILGDASEGTIVLPKPL</sequence>
<keyword evidence="2" id="KW-1185">Reference proteome</keyword>
<protein>
    <submittedName>
        <fullName evidence="1">DUF429 domain-containing protein</fullName>
    </submittedName>
</protein>
<dbReference type="EMBL" id="QLOE01000002">
    <property type="protein sequence ID" value="RAO79576.1"/>
    <property type="molecule type" value="Genomic_DNA"/>
</dbReference>
<dbReference type="Proteomes" id="UP000249782">
    <property type="component" value="Unassembled WGS sequence"/>
</dbReference>
<comment type="caution">
    <text evidence="1">The sequence shown here is derived from an EMBL/GenBank/DDBJ whole genome shotgun (WGS) entry which is preliminary data.</text>
</comment>
<accession>A0A328PIR1</accession>
<proteinExistence type="predicted"/>
<dbReference type="AlphaFoldDB" id="A0A328PIR1"/>
<evidence type="ECO:0000313" key="2">
    <source>
        <dbReference type="Proteomes" id="UP000249782"/>
    </source>
</evidence>
<gene>
    <name evidence="1" type="ORF">DPC56_02010</name>
</gene>
<evidence type="ECO:0000313" key="1">
    <source>
        <dbReference type="EMBL" id="RAO79576.1"/>
    </source>
</evidence>
<dbReference type="OrthoDB" id="50338at2157"/>
<dbReference type="RefSeq" id="WP_112093406.1">
    <property type="nucleotide sequence ID" value="NZ_QLOE01000002.1"/>
</dbReference>